<sequence length="267" mass="29097">MAIDPGVIAWLLVAEVLYLRAIRILGARGVDVSRGQQACWHGGIALQAVGLLSPVDAFGDRLLSAHMAQHLLIADLAAPLLLAGLRTPVLVFFLPRSVLVPLARRRGLRRVLRAARRPIAAIALYALILYGWHLGFAFSAAVEHPAVHALQHGSFVAAGMLVWWSALEPKRRRLKGELWKIGHMLGARLIGMFLGMAFVLIRVPVYTSVYGSGERALGLDAVGDQQVAGALMVVTDILLMVFVLIFFFVHAAHEQDRTDARERAGVT</sequence>
<evidence type="ECO:0000256" key="2">
    <source>
        <dbReference type="ARBA" id="ARBA00022475"/>
    </source>
</evidence>
<dbReference type="Pfam" id="PF09678">
    <property type="entry name" value="Caa3_CtaG"/>
    <property type="match status" value="1"/>
</dbReference>
<reference evidence="7" key="1">
    <citation type="submission" date="2020-02" db="EMBL/GenBank/DDBJ databases">
        <authorList>
            <person name="Meier V. D."/>
        </authorList>
    </citation>
    <scope>NUCLEOTIDE SEQUENCE</scope>
    <source>
        <strain evidence="7">AVDCRST_MAG65</strain>
    </source>
</reference>
<evidence type="ECO:0000256" key="3">
    <source>
        <dbReference type="ARBA" id="ARBA00022692"/>
    </source>
</evidence>
<protein>
    <recommendedName>
        <fullName evidence="8">Cytochrome c oxidase assembly protein</fullName>
    </recommendedName>
</protein>
<evidence type="ECO:0000313" key="7">
    <source>
        <dbReference type="EMBL" id="CAA9467959.1"/>
    </source>
</evidence>
<evidence type="ECO:0000256" key="5">
    <source>
        <dbReference type="ARBA" id="ARBA00023136"/>
    </source>
</evidence>
<keyword evidence="4 6" id="KW-1133">Transmembrane helix</keyword>
<feature type="transmembrane region" description="Helical" evidence="6">
    <location>
        <begin position="77"/>
        <end position="99"/>
    </location>
</feature>
<organism evidence="7">
    <name type="scientific">uncultured Solirubrobacteraceae bacterium</name>
    <dbReference type="NCBI Taxonomy" id="1162706"/>
    <lineage>
        <taxon>Bacteria</taxon>
        <taxon>Bacillati</taxon>
        <taxon>Actinomycetota</taxon>
        <taxon>Thermoleophilia</taxon>
        <taxon>Solirubrobacterales</taxon>
        <taxon>Solirubrobacteraceae</taxon>
        <taxon>environmental samples</taxon>
    </lineage>
</organism>
<evidence type="ECO:0008006" key="8">
    <source>
        <dbReference type="Google" id="ProtNLM"/>
    </source>
</evidence>
<keyword evidence="2" id="KW-1003">Cell membrane</keyword>
<dbReference type="InterPro" id="IPR019108">
    <property type="entry name" value="Caa3_assmbl_CtaG-rel"/>
</dbReference>
<feature type="transmembrane region" description="Helical" evidence="6">
    <location>
        <begin position="185"/>
        <end position="207"/>
    </location>
</feature>
<gene>
    <name evidence="7" type="ORF">AVDCRST_MAG65-483</name>
</gene>
<dbReference type="GO" id="GO:0005886">
    <property type="term" value="C:plasma membrane"/>
    <property type="evidence" value="ECO:0007669"/>
    <property type="project" value="UniProtKB-SubCell"/>
</dbReference>
<evidence type="ECO:0000256" key="6">
    <source>
        <dbReference type="SAM" id="Phobius"/>
    </source>
</evidence>
<feature type="transmembrane region" description="Helical" evidence="6">
    <location>
        <begin position="119"/>
        <end position="140"/>
    </location>
</feature>
<keyword evidence="5 6" id="KW-0472">Membrane</keyword>
<dbReference type="EMBL" id="CADCVL010000079">
    <property type="protein sequence ID" value="CAA9467959.1"/>
    <property type="molecule type" value="Genomic_DNA"/>
</dbReference>
<dbReference type="AlphaFoldDB" id="A0A6J4R9L3"/>
<comment type="subcellular location">
    <subcellularLocation>
        <location evidence="1">Cell membrane</location>
        <topology evidence="1">Multi-pass membrane protein</topology>
    </subcellularLocation>
</comment>
<feature type="transmembrane region" description="Helical" evidence="6">
    <location>
        <begin position="38"/>
        <end position="57"/>
    </location>
</feature>
<evidence type="ECO:0000256" key="4">
    <source>
        <dbReference type="ARBA" id="ARBA00022989"/>
    </source>
</evidence>
<keyword evidence="3 6" id="KW-0812">Transmembrane</keyword>
<name>A0A6J4R9L3_9ACTN</name>
<feature type="transmembrane region" description="Helical" evidence="6">
    <location>
        <begin position="227"/>
        <end position="249"/>
    </location>
</feature>
<feature type="transmembrane region" description="Helical" evidence="6">
    <location>
        <begin position="146"/>
        <end position="164"/>
    </location>
</feature>
<proteinExistence type="predicted"/>
<evidence type="ECO:0000256" key="1">
    <source>
        <dbReference type="ARBA" id="ARBA00004651"/>
    </source>
</evidence>
<accession>A0A6J4R9L3</accession>
<feature type="transmembrane region" description="Helical" evidence="6">
    <location>
        <begin position="6"/>
        <end position="26"/>
    </location>
</feature>